<evidence type="ECO:0000256" key="2">
    <source>
        <dbReference type="ARBA" id="ARBA00005417"/>
    </source>
</evidence>
<keyword evidence="6 11" id="KW-0067">ATP-binding</keyword>
<feature type="domain" description="ABC transporter" evidence="10">
    <location>
        <begin position="352"/>
        <end position="603"/>
    </location>
</feature>
<keyword evidence="3" id="KW-0813">Transport</keyword>
<keyword evidence="5" id="KW-0547">Nucleotide-binding</keyword>
<dbReference type="GO" id="GO:0016887">
    <property type="term" value="F:ATP hydrolysis activity"/>
    <property type="evidence" value="ECO:0007669"/>
    <property type="project" value="InterPro"/>
</dbReference>
<dbReference type="OrthoDB" id="9784450at2"/>
<keyword evidence="12" id="KW-1185">Reference proteome</keyword>
<keyword evidence="7" id="KW-0472">Membrane</keyword>
<keyword evidence="4" id="KW-1003">Cell membrane</keyword>
<dbReference type="InterPro" id="IPR013563">
    <property type="entry name" value="Oligopep_ABC_C"/>
</dbReference>
<organism evidence="11 12">
    <name type="scientific">Thiocystis violascens (strain ATCC 17096 / DSM 198 / 6111)</name>
    <name type="common">Chromatium violascens</name>
    <dbReference type="NCBI Taxonomy" id="765911"/>
    <lineage>
        <taxon>Bacteria</taxon>
        <taxon>Pseudomonadati</taxon>
        <taxon>Pseudomonadota</taxon>
        <taxon>Gammaproteobacteria</taxon>
        <taxon>Chromatiales</taxon>
        <taxon>Chromatiaceae</taxon>
        <taxon>Thiocystis</taxon>
    </lineage>
</organism>
<dbReference type="EMBL" id="CP003154">
    <property type="protein sequence ID" value="AFL72936.1"/>
    <property type="molecule type" value="Genomic_DNA"/>
</dbReference>
<dbReference type="HOGENOM" id="CLU_000604_86_2_6"/>
<dbReference type="EC" id="7.4.2.9" evidence="8"/>
<evidence type="ECO:0000256" key="9">
    <source>
        <dbReference type="ARBA" id="ARBA00047356"/>
    </source>
</evidence>
<comment type="catalytic activity">
    <reaction evidence="9">
        <text>a dipeptide(out) + ATP + H2O = a dipeptide(in) + ADP + phosphate + H(+)</text>
        <dbReference type="Rhea" id="RHEA:23120"/>
        <dbReference type="ChEBI" id="CHEBI:15377"/>
        <dbReference type="ChEBI" id="CHEBI:15378"/>
        <dbReference type="ChEBI" id="CHEBI:30616"/>
        <dbReference type="ChEBI" id="CHEBI:43474"/>
        <dbReference type="ChEBI" id="CHEBI:90799"/>
        <dbReference type="ChEBI" id="CHEBI:456216"/>
        <dbReference type="EC" id="7.4.2.9"/>
    </reaction>
</comment>
<dbReference type="NCBIfam" id="TIGR01727">
    <property type="entry name" value="oligo_HPY"/>
    <property type="match status" value="2"/>
</dbReference>
<dbReference type="eggNOG" id="COG4172">
    <property type="taxonomic scope" value="Bacteria"/>
</dbReference>
<protein>
    <recommendedName>
        <fullName evidence="8">ABC-type dipeptide transporter</fullName>
        <ecNumber evidence="8">7.4.2.9</ecNumber>
    </recommendedName>
</protein>
<dbReference type="NCBIfam" id="NF008453">
    <property type="entry name" value="PRK11308.1"/>
    <property type="match status" value="2"/>
</dbReference>
<reference evidence="11 12" key="1">
    <citation type="submission" date="2012-06" db="EMBL/GenBank/DDBJ databases">
        <title>Complete sequence of Thiocystis violascens DSM 198.</title>
        <authorList>
            <consortium name="US DOE Joint Genome Institute"/>
            <person name="Lucas S."/>
            <person name="Han J."/>
            <person name="Lapidus A."/>
            <person name="Cheng J.-F."/>
            <person name="Goodwin L."/>
            <person name="Pitluck S."/>
            <person name="Peters L."/>
            <person name="Ovchinnikova G."/>
            <person name="Teshima H."/>
            <person name="Detter J.C."/>
            <person name="Han C."/>
            <person name="Tapia R."/>
            <person name="Land M."/>
            <person name="Hauser L."/>
            <person name="Kyrpides N."/>
            <person name="Ivanova N."/>
            <person name="Pagani I."/>
            <person name="Vogl K."/>
            <person name="Liu Z."/>
            <person name="Frigaard N.-U."/>
            <person name="Bryant D."/>
            <person name="Woyke T."/>
        </authorList>
    </citation>
    <scope>NUCLEOTIDE SEQUENCE [LARGE SCALE GENOMIC DNA]</scope>
    <source>
        <strain evidence="12">ATCC 17096 / DSM 198 / 6111</strain>
    </source>
</reference>
<evidence type="ECO:0000256" key="6">
    <source>
        <dbReference type="ARBA" id="ARBA00022840"/>
    </source>
</evidence>
<dbReference type="GO" id="GO:0055085">
    <property type="term" value="P:transmembrane transport"/>
    <property type="evidence" value="ECO:0007669"/>
    <property type="project" value="UniProtKB-ARBA"/>
</dbReference>
<dbReference type="KEGG" id="tvi:Thivi_0898"/>
<proteinExistence type="inferred from homology"/>
<comment type="subcellular location">
    <subcellularLocation>
        <location evidence="1">Cell inner membrane</location>
        <topology evidence="1">Peripheral membrane protein</topology>
    </subcellularLocation>
</comment>
<dbReference type="GO" id="GO:0015833">
    <property type="term" value="P:peptide transport"/>
    <property type="evidence" value="ECO:0007669"/>
    <property type="project" value="InterPro"/>
</dbReference>
<dbReference type="SUPFAM" id="SSF52540">
    <property type="entry name" value="P-loop containing nucleoside triphosphate hydrolases"/>
    <property type="match status" value="2"/>
</dbReference>
<dbReference type="SMART" id="SM00382">
    <property type="entry name" value="AAA"/>
    <property type="match status" value="2"/>
</dbReference>
<dbReference type="PANTHER" id="PTHR43297:SF2">
    <property type="entry name" value="DIPEPTIDE TRANSPORT ATP-BINDING PROTEIN DPPD"/>
    <property type="match status" value="1"/>
</dbReference>
<gene>
    <name evidence="11" type="ordered locus">Thivi_0898</name>
</gene>
<feature type="domain" description="ABC transporter" evidence="10">
    <location>
        <begin position="6"/>
        <end position="256"/>
    </location>
</feature>
<evidence type="ECO:0000313" key="11">
    <source>
        <dbReference type="EMBL" id="AFL72936.1"/>
    </source>
</evidence>
<evidence type="ECO:0000313" key="12">
    <source>
        <dbReference type="Proteomes" id="UP000006062"/>
    </source>
</evidence>
<dbReference type="PROSITE" id="PS50893">
    <property type="entry name" value="ABC_TRANSPORTER_2"/>
    <property type="match status" value="2"/>
</dbReference>
<dbReference type="InterPro" id="IPR003439">
    <property type="entry name" value="ABC_transporter-like_ATP-bd"/>
</dbReference>
<dbReference type="CDD" id="cd03257">
    <property type="entry name" value="ABC_NikE_OppD_transporters"/>
    <property type="match status" value="2"/>
</dbReference>
<dbReference type="Gene3D" id="3.40.50.300">
    <property type="entry name" value="P-loop containing nucleotide triphosphate hydrolases"/>
    <property type="match status" value="2"/>
</dbReference>
<dbReference type="RefSeq" id="WP_014777424.1">
    <property type="nucleotide sequence ID" value="NC_018012.1"/>
</dbReference>
<evidence type="ECO:0000256" key="1">
    <source>
        <dbReference type="ARBA" id="ARBA00004417"/>
    </source>
</evidence>
<dbReference type="FunFam" id="3.40.50.300:FF:000016">
    <property type="entry name" value="Oligopeptide ABC transporter ATP-binding component"/>
    <property type="match status" value="2"/>
</dbReference>
<dbReference type="GO" id="GO:0005524">
    <property type="term" value="F:ATP binding"/>
    <property type="evidence" value="ECO:0007669"/>
    <property type="project" value="UniProtKB-KW"/>
</dbReference>
<evidence type="ECO:0000256" key="5">
    <source>
        <dbReference type="ARBA" id="ARBA00022741"/>
    </source>
</evidence>
<dbReference type="GO" id="GO:0005886">
    <property type="term" value="C:plasma membrane"/>
    <property type="evidence" value="ECO:0007669"/>
    <property type="project" value="UniProtKB-SubCell"/>
</dbReference>
<dbReference type="InterPro" id="IPR003593">
    <property type="entry name" value="AAA+_ATPase"/>
</dbReference>
<comment type="similarity">
    <text evidence="2">Belongs to the ABC transporter superfamily.</text>
</comment>
<dbReference type="NCBIfam" id="NF007739">
    <property type="entry name" value="PRK10419.1"/>
    <property type="match status" value="2"/>
</dbReference>
<dbReference type="Pfam" id="PF08352">
    <property type="entry name" value="oligo_HPY"/>
    <property type="match status" value="2"/>
</dbReference>
<sequence>MTDPLLQVEGLTTQLGAVERPARVVDGLDFTIRAGETFALLGESGCGKSMTALSLMRLLPPSGRIVAGSVRLNGIDLPRLTETEMRRIRGGRMAMIFQEPQTSLNPVLTVGDQIAEAVRVHEGRSRNQVPARVVELLRAVGIPDPEQRVGEYPHQLSGGMKQRIMIAMALAGDPRLLIADEPTTALDVTIQAQVLRLLKDLQRDTGMAVLLITHDLSVVAETADRLAVMYAGQLVETATVADFFAAPAHPYSRRLMESLPSADKRSGRLAVIPGRVPPLETVFRGCRFADRCPAVMDICRQEPPRWLDICEGRGVRCHLWNSGRRSEVSDSWSEPGSATAAEPRAREDELLLRATDLKVHFPIQRGVLRRVVGYVKAVDGVSLELRAGQTLALVGESGCGKTTAGKGILQLIPPTGGSIRYRDQELVGLGHRSMRAFRKDLQIIFQDPYASMNPRMLVGDVIGEGLQSLGIEPRRANRMRRVAELLELVGMDPASAQRYPHEFSGGQRQRICIARALAVEPRIIVCDEPTSALDVSVQAQILNLLKDLQDRLGLAYLFITHNLSVVAYLAHEVAVMYLGRVVEQGWVDEILDDPRHPYTRALLSAVPVIDPAQRRQVIRLEGDMPSPAHPPAGCHFHPRCPEALADCANAYPTQTRLSDSRRVHCFLAEVRAEARNPSCQQDAS</sequence>
<evidence type="ECO:0000256" key="7">
    <source>
        <dbReference type="ARBA" id="ARBA00023136"/>
    </source>
</evidence>
<dbReference type="InterPro" id="IPR017871">
    <property type="entry name" value="ABC_transporter-like_CS"/>
</dbReference>
<accession>I3Y7G8</accession>
<evidence type="ECO:0000256" key="3">
    <source>
        <dbReference type="ARBA" id="ARBA00022448"/>
    </source>
</evidence>
<dbReference type="PROSITE" id="PS00211">
    <property type="entry name" value="ABC_TRANSPORTER_1"/>
    <property type="match status" value="2"/>
</dbReference>
<dbReference type="PANTHER" id="PTHR43297">
    <property type="entry name" value="OLIGOPEPTIDE TRANSPORT ATP-BINDING PROTEIN APPD"/>
    <property type="match status" value="1"/>
</dbReference>
<dbReference type="InterPro" id="IPR027417">
    <property type="entry name" value="P-loop_NTPase"/>
</dbReference>
<evidence type="ECO:0000259" key="10">
    <source>
        <dbReference type="PROSITE" id="PS50893"/>
    </source>
</evidence>
<dbReference type="AlphaFoldDB" id="I3Y7G8"/>
<dbReference type="InterPro" id="IPR050388">
    <property type="entry name" value="ABC_Ni/Peptide_Import"/>
</dbReference>
<dbReference type="Proteomes" id="UP000006062">
    <property type="component" value="Chromosome"/>
</dbReference>
<evidence type="ECO:0000256" key="4">
    <source>
        <dbReference type="ARBA" id="ARBA00022475"/>
    </source>
</evidence>
<name>I3Y7G8_THIV6</name>
<dbReference type="Pfam" id="PF00005">
    <property type="entry name" value="ABC_tran"/>
    <property type="match status" value="2"/>
</dbReference>
<dbReference type="STRING" id="765911.Thivi_0898"/>
<evidence type="ECO:0000256" key="8">
    <source>
        <dbReference type="ARBA" id="ARBA00038852"/>
    </source>
</evidence>